<dbReference type="PATRIC" id="fig|1680.6.peg.128"/>
<evidence type="ECO:0000256" key="2">
    <source>
        <dbReference type="ARBA" id="ARBA00022670"/>
    </source>
</evidence>
<reference evidence="8 19" key="4">
    <citation type="submission" date="2018-03" db="EMBL/GenBank/DDBJ databases">
        <authorList>
            <person name="Keele B.F."/>
        </authorList>
    </citation>
    <scope>NUCLEOTIDE SEQUENCE [LARGE SCALE GENOMIC DNA]</scope>
    <source>
        <strain evidence="8 19">1-11</strain>
    </source>
</reference>
<comment type="similarity">
    <text evidence="1">Belongs to the peptidase C40 family.</text>
</comment>
<evidence type="ECO:0000256" key="1">
    <source>
        <dbReference type="ARBA" id="ARBA00007074"/>
    </source>
</evidence>
<evidence type="ECO:0000313" key="15">
    <source>
        <dbReference type="EMBL" id="RHJ20105.1"/>
    </source>
</evidence>
<gene>
    <name evidence="9" type="primary">iap</name>
    <name evidence="14" type="ORF">AL0467_0428</name>
    <name evidence="13" type="ORF">BBK15_00925</name>
    <name evidence="8" type="ORF">C8077_02125</name>
    <name evidence="15" type="ORF">DW139_01745</name>
    <name evidence="9" type="ORF">ERS852382_00659</name>
    <name evidence="11" type="ORF">GA542_02210</name>
    <name evidence="10" type="ORF">GA629_02405</name>
    <name evidence="12" type="ORF">NE692_01125</name>
</gene>
<dbReference type="InterPro" id="IPR000064">
    <property type="entry name" value="NLP_P60_dom"/>
</dbReference>
<protein>
    <submittedName>
        <fullName evidence="12">C40 family peptidase</fullName>
    </submittedName>
    <submittedName>
        <fullName evidence="9">Cell wall-associated hydrolase</fullName>
        <ecNumber evidence="9">3.4.-.-</ecNumber>
    </submittedName>
    <submittedName>
        <fullName evidence="8">NlpC/P60 family protein</fullName>
    </submittedName>
    <submittedName>
        <fullName evidence="13">Peptidase P60</fullName>
    </submittedName>
</protein>
<dbReference type="GO" id="GO:0006508">
    <property type="term" value="P:proteolysis"/>
    <property type="evidence" value="ECO:0007669"/>
    <property type="project" value="UniProtKB-KW"/>
</dbReference>
<feature type="compositionally biased region" description="Low complexity" evidence="5">
    <location>
        <begin position="91"/>
        <end position="120"/>
    </location>
</feature>
<reference evidence="14 18" key="2">
    <citation type="journal article" date="2016" name="Sci. Rep.">
        <title>Evaluation of genetic diversity among strains of the human gut commensal Bifidobacterium adolescentis.</title>
        <authorList>
            <person name="Duranti S."/>
            <person name="Milani C."/>
            <person name="Lugli G.A."/>
            <person name="Mancabelli L."/>
            <person name="Turroni F."/>
            <person name="Ferrario C."/>
            <person name="Mangifesta M."/>
            <person name="Viappiani A."/>
            <person name="Sanchez B."/>
            <person name="Margolles A."/>
            <person name="van Sinderen D."/>
            <person name="Ventura M."/>
        </authorList>
    </citation>
    <scope>NUCLEOTIDE SEQUENCE [LARGE SCALE GENOMIC DNA]</scope>
    <source>
        <strain evidence="14 18">AL46-7</strain>
    </source>
</reference>
<dbReference type="EMBL" id="WDFR01000001">
    <property type="protein sequence ID" value="KAB6032022.1"/>
    <property type="molecule type" value="Genomic_DNA"/>
</dbReference>
<feature type="signal peptide" evidence="6">
    <location>
        <begin position="1"/>
        <end position="29"/>
    </location>
</feature>
<dbReference type="Proteomes" id="UP000284589">
    <property type="component" value="Unassembled WGS sequence"/>
</dbReference>
<sequence length="249" mass="25652">MKHIKHCSVIAALAAAALTFAGVAPAALAANDGATQDAVVATRSFPKTNAVKKNILAEASSTQVESDSDWGGVESLNVPQTKSQAEKDAEAAAAAAEQQRQQQAQAQAQAQAASRSAARSDLSSSGSFTVTPPDGASVSSLLTFANQFVGKVPYVSGGNTPSGWDCSGFVQYVYGQMGVSLPHYSGAQATVGRAVGSLADAQPGDIIANAQHAAIYVGNGMVINSQLNGTRYDPIAWVFPSSYSIRRIF</sequence>
<dbReference type="Proteomes" id="UP000175684">
    <property type="component" value="Unassembled WGS sequence"/>
</dbReference>
<dbReference type="EMBL" id="JANFYM010000001">
    <property type="protein sequence ID" value="MCQ4792074.1"/>
    <property type="molecule type" value="Genomic_DNA"/>
</dbReference>
<dbReference type="RefSeq" id="WP_003808229.1">
    <property type="nucleotide sequence ID" value="NZ_CAXVIJ010000001.1"/>
</dbReference>
<name>A0A076JGV6_BIFAD</name>
<dbReference type="EC" id="3.4.-.-" evidence="9"/>
<dbReference type="EMBL" id="QRLP01000001">
    <property type="protein sequence ID" value="RHJ20105.1"/>
    <property type="molecule type" value="Genomic_DNA"/>
</dbReference>
<feature type="compositionally biased region" description="Polar residues" evidence="5">
    <location>
        <begin position="121"/>
        <end position="130"/>
    </location>
</feature>
<evidence type="ECO:0000313" key="14">
    <source>
        <dbReference type="EMBL" id="OSH01372.1"/>
    </source>
</evidence>
<reference evidence="12" key="7">
    <citation type="submission" date="2022-06" db="EMBL/GenBank/DDBJ databases">
        <title>Isolation of gut microbiota from human fecal samples.</title>
        <authorList>
            <person name="Pamer E.G."/>
            <person name="Barat B."/>
            <person name="Waligurski E."/>
            <person name="Medina S."/>
            <person name="Paddock L."/>
            <person name="Mostad J."/>
        </authorList>
    </citation>
    <scope>NUCLEOTIDE SEQUENCE</scope>
    <source>
        <strain evidence="12">SL.1.01</strain>
    </source>
</reference>
<evidence type="ECO:0000259" key="7">
    <source>
        <dbReference type="PROSITE" id="PS51935"/>
    </source>
</evidence>
<evidence type="ECO:0000256" key="3">
    <source>
        <dbReference type="ARBA" id="ARBA00022801"/>
    </source>
</evidence>
<accession>A0A076JGV6</accession>
<dbReference type="EMBL" id="CP028341">
    <property type="protein sequence ID" value="AVT44839.1"/>
    <property type="molecule type" value="Genomic_DNA"/>
</dbReference>
<reference evidence="15 20" key="5">
    <citation type="submission" date="2018-08" db="EMBL/GenBank/DDBJ databases">
        <title>A genome reference for cultivated species of the human gut microbiota.</title>
        <authorList>
            <person name="Zou Y."/>
            <person name="Xue W."/>
            <person name="Luo G."/>
        </authorList>
    </citation>
    <scope>NUCLEOTIDE SEQUENCE [LARGE SCALE GENOMIC DNA]</scope>
    <source>
        <strain evidence="15 20">AM12-20</strain>
    </source>
</reference>
<evidence type="ECO:0000313" key="18">
    <source>
        <dbReference type="Proteomes" id="UP000193208"/>
    </source>
</evidence>
<dbReference type="Proteomes" id="UP000241454">
    <property type="component" value="Chromosome"/>
</dbReference>
<dbReference type="PANTHER" id="PTHR47053">
    <property type="entry name" value="MUREIN DD-ENDOPEPTIDASE MEPH-RELATED"/>
    <property type="match status" value="1"/>
</dbReference>
<dbReference type="EMBL" id="LNKI01000001">
    <property type="protein sequence ID" value="OSH01372.1"/>
    <property type="molecule type" value="Genomic_DNA"/>
</dbReference>
<evidence type="ECO:0000256" key="4">
    <source>
        <dbReference type="ARBA" id="ARBA00022807"/>
    </source>
</evidence>
<dbReference type="GeneID" id="4557440"/>
<dbReference type="InterPro" id="IPR051202">
    <property type="entry name" value="Peptidase_C40"/>
</dbReference>
<dbReference type="OMA" id="ILYWGSA"/>
<dbReference type="Proteomes" id="UP000470926">
    <property type="component" value="Unassembled WGS sequence"/>
</dbReference>
<evidence type="ECO:0000313" key="10">
    <source>
        <dbReference type="EMBL" id="KAB5887426.1"/>
    </source>
</evidence>
<evidence type="ECO:0000313" key="22">
    <source>
        <dbReference type="Proteomes" id="UP000470926"/>
    </source>
</evidence>
<reference evidence="9 16" key="1">
    <citation type="submission" date="2015-09" db="EMBL/GenBank/DDBJ databases">
        <authorList>
            <consortium name="Pathogen Informatics"/>
        </authorList>
    </citation>
    <scope>NUCLEOTIDE SEQUENCE [LARGE SCALE GENOMIC DNA]</scope>
    <source>
        <strain evidence="9 16">2789STDY5608824</strain>
    </source>
</reference>
<dbReference type="OrthoDB" id="9815778at2"/>
<dbReference type="Proteomes" id="UP000470200">
    <property type="component" value="Unassembled WGS sequence"/>
</dbReference>
<keyword evidence="2" id="KW-0645">Protease</keyword>
<evidence type="ECO:0000313" key="8">
    <source>
        <dbReference type="EMBL" id="AVT44839.1"/>
    </source>
</evidence>
<feature type="domain" description="NlpC/P60" evidence="7">
    <location>
        <begin position="135"/>
        <end position="249"/>
    </location>
</feature>
<dbReference type="EMBL" id="MAXD01000001">
    <property type="protein sequence ID" value="OFA35895.1"/>
    <property type="molecule type" value="Genomic_DNA"/>
</dbReference>
<evidence type="ECO:0000313" key="17">
    <source>
        <dbReference type="Proteomes" id="UP000175684"/>
    </source>
</evidence>
<keyword evidence="4" id="KW-0788">Thiol protease</keyword>
<dbReference type="SUPFAM" id="SSF54001">
    <property type="entry name" value="Cysteine proteinases"/>
    <property type="match status" value="1"/>
</dbReference>
<dbReference type="Proteomes" id="UP001206013">
    <property type="component" value="Unassembled WGS sequence"/>
</dbReference>
<proteinExistence type="inferred from homology"/>
<dbReference type="EMBL" id="WDIP01000001">
    <property type="protein sequence ID" value="KAB5887426.1"/>
    <property type="molecule type" value="Genomic_DNA"/>
</dbReference>
<dbReference type="Proteomes" id="UP000095647">
    <property type="component" value="Unassembled WGS sequence"/>
</dbReference>
<organism evidence="9 16">
    <name type="scientific">Bifidobacterium adolescentis</name>
    <dbReference type="NCBI Taxonomy" id="1680"/>
    <lineage>
        <taxon>Bacteria</taxon>
        <taxon>Bacillati</taxon>
        <taxon>Actinomycetota</taxon>
        <taxon>Actinomycetes</taxon>
        <taxon>Bifidobacteriales</taxon>
        <taxon>Bifidobacteriaceae</taxon>
        <taxon>Bifidobacterium</taxon>
    </lineage>
</organism>
<dbReference type="KEGG" id="badl:BADO_0391"/>
<keyword evidence="6" id="KW-0732">Signal</keyword>
<evidence type="ECO:0000313" key="12">
    <source>
        <dbReference type="EMBL" id="MCQ4792074.1"/>
    </source>
</evidence>
<evidence type="ECO:0000256" key="6">
    <source>
        <dbReference type="SAM" id="SignalP"/>
    </source>
</evidence>
<dbReference type="PROSITE" id="PS51935">
    <property type="entry name" value="NLPC_P60"/>
    <property type="match status" value="1"/>
</dbReference>
<evidence type="ECO:0000313" key="11">
    <source>
        <dbReference type="EMBL" id="KAB6032022.1"/>
    </source>
</evidence>
<feature type="chain" id="PRO_5043118236" evidence="6">
    <location>
        <begin position="30"/>
        <end position="249"/>
    </location>
</feature>
<dbReference type="Proteomes" id="UP000193208">
    <property type="component" value="Unassembled WGS sequence"/>
</dbReference>
<evidence type="ECO:0000313" key="20">
    <source>
        <dbReference type="Proteomes" id="UP000284589"/>
    </source>
</evidence>
<evidence type="ECO:0000313" key="16">
    <source>
        <dbReference type="Proteomes" id="UP000095647"/>
    </source>
</evidence>
<keyword evidence="3 9" id="KW-0378">Hydrolase</keyword>
<dbReference type="PANTHER" id="PTHR47053:SF1">
    <property type="entry name" value="MUREIN DD-ENDOPEPTIDASE MEPH-RELATED"/>
    <property type="match status" value="1"/>
</dbReference>
<evidence type="ECO:0000256" key="5">
    <source>
        <dbReference type="SAM" id="MobiDB-lite"/>
    </source>
</evidence>
<dbReference type="AlphaFoldDB" id="A0A076JGV6"/>
<dbReference type="EMBL" id="CYYI01000002">
    <property type="protein sequence ID" value="CUN52493.1"/>
    <property type="molecule type" value="Genomic_DNA"/>
</dbReference>
<evidence type="ECO:0000313" key="13">
    <source>
        <dbReference type="EMBL" id="OFA35895.1"/>
    </source>
</evidence>
<reference evidence="13 17" key="3">
    <citation type="submission" date="2016-07" db="EMBL/GenBank/DDBJ databases">
        <title>Draft Genome Sequence of Bifidobacterium adolescentis strain Km 4.</title>
        <authorList>
            <person name="Danilenko V.N."/>
        </authorList>
    </citation>
    <scope>NUCLEOTIDE SEQUENCE [LARGE SCALE GENOMIC DNA]</scope>
    <source>
        <strain evidence="13 17">Km 4</strain>
    </source>
</reference>
<feature type="region of interest" description="Disordered" evidence="5">
    <location>
        <begin position="61"/>
        <end position="130"/>
    </location>
</feature>
<dbReference type="Gene3D" id="3.90.1720.10">
    <property type="entry name" value="endopeptidase domain like (from Nostoc punctiforme)"/>
    <property type="match status" value="1"/>
</dbReference>
<reference evidence="21 22" key="6">
    <citation type="journal article" date="2019" name="Nat. Med.">
        <title>A library of human gut bacterial isolates paired with longitudinal multiomics data enables mechanistic microbiome research.</title>
        <authorList>
            <person name="Poyet M."/>
            <person name="Groussin M."/>
            <person name="Gibbons S.M."/>
            <person name="Avila-Pacheco J."/>
            <person name="Jiang X."/>
            <person name="Kearney S.M."/>
            <person name="Perrotta A.R."/>
            <person name="Berdy B."/>
            <person name="Zhao S."/>
            <person name="Lieberman T.D."/>
            <person name="Swanson P.K."/>
            <person name="Smith M."/>
            <person name="Roesemann S."/>
            <person name="Alexander J.E."/>
            <person name="Rich S.A."/>
            <person name="Livny J."/>
            <person name="Vlamakis H."/>
            <person name="Clish C."/>
            <person name="Bullock K."/>
            <person name="Deik A."/>
            <person name="Scott J."/>
            <person name="Pierce K.A."/>
            <person name="Xavier R.J."/>
            <person name="Alm E.J."/>
        </authorList>
    </citation>
    <scope>NUCLEOTIDE SEQUENCE [LARGE SCALE GENOMIC DNA]</scope>
    <source>
        <strain evidence="10 21">BIOML-A105</strain>
        <strain evidence="11 22">BIOML-A26</strain>
    </source>
</reference>
<evidence type="ECO:0000313" key="21">
    <source>
        <dbReference type="Proteomes" id="UP000470200"/>
    </source>
</evidence>
<evidence type="ECO:0000313" key="19">
    <source>
        <dbReference type="Proteomes" id="UP000241454"/>
    </source>
</evidence>
<dbReference type="DNASU" id="4557440"/>
<dbReference type="GO" id="GO:0008234">
    <property type="term" value="F:cysteine-type peptidase activity"/>
    <property type="evidence" value="ECO:0007669"/>
    <property type="project" value="UniProtKB-KW"/>
</dbReference>
<dbReference type="InterPro" id="IPR038765">
    <property type="entry name" value="Papain-like_cys_pep_sf"/>
</dbReference>
<dbReference type="eggNOG" id="COG0791">
    <property type="taxonomic scope" value="Bacteria"/>
</dbReference>
<evidence type="ECO:0000313" key="9">
    <source>
        <dbReference type="EMBL" id="CUN52493.1"/>
    </source>
</evidence>
<dbReference type="Pfam" id="PF00877">
    <property type="entry name" value="NLPC_P60"/>
    <property type="match status" value="1"/>
</dbReference>